<protein>
    <submittedName>
        <fullName evidence="3">ATP-binding protein</fullName>
    </submittedName>
</protein>
<comment type="caution">
    <text evidence="3">The sequence shown here is derived from an EMBL/GenBank/DDBJ whole genome shotgun (WGS) entry which is preliminary data.</text>
</comment>
<dbReference type="SUPFAM" id="SSF52540">
    <property type="entry name" value="P-loop containing nucleoside triphosphate hydrolases"/>
    <property type="match status" value="1"/>
</dbReference>
<dbReference type="PANTHER" id="PTHR34704:SF1">
    <property type="entry name" value="ATPASE"/>
    <property type="match status" value="1"/>
</dbReference>
<evidence type="ECO:0000313" key="4">
    <source>
        <dbReference type="Proteomes" id="UP001500908"/>
    </source>
</evidence>
<dbReference type="RefSeq" id="WP_344972420.1">
    <property type="nucleotide sequence ID" value="NZ_BAABDD010000014.1"/>
</dbReference>
<dbReference type="EMBL" id="BAABDD010000014">
    <property type="protein sequence ID" value="GAA3749770.1"/>
    <property type="molecule type" value="Genomic_DNA"/>
</dbReference>
<evidence type="ECO:0000259" key="1">
    <source>
        <dbReference type="Pfam" id="PF03008"/>
    </source>
</evidence>
<dbReference type="Pfam" id="PF03008">
    <property type="entry name" value="DUF234"/>
    <property type="match status" value="1"/>
</dbReference>
<reference evidence="4" key="1">
    <citation type="journal article" date="2019" name="Int. J. Syst. Evol. Microbiol.">
        <title>The Global Catalogue of Microorganisms (GCM) 10K type strain sequencing project: providing services to taxonomists for standard genome sequencing and annotation.</title>
        <authorList>
            <consortium name="The Broad Institute Genomics Platform"/>
            <consortium name="The Broad Institute Genome Sequencing Center for Infectious Disease"/>
            <person name="Wu L."/>
            <person name="Ma J."/>
        </authorList>
    </citation>
    <scope>NUCLEOTIDE SEQUENCE [LARGE SCALE GENOMIC DNA]</scope>
    <source>
        <strain evidence="4">JCM 17137</strain>
    </source>
</reference>
<dbReference type="GO" id="GO:0005524">
    <property type="term" value="F:ATP binding"/>
    <property type="evidence" value="ECO:0007669"/>
    <property type="project" value="UniProtKB-KW"/>
</dbReference>
<evidence type="ECO:0000259" key="2">
    <source>
        <dbReference type="Pfam" id="PF13191"/>
    </source>
</evidence>
<gene>
    <name evidence="3" type="ORF">GCM10022402_31170</name>
</gene>
<feature type="domain" description="DUF234" evidence="1">
    <location>
        <begin position="332"/>
        <end position="407"/>
    </location>
</feature>
<dbReference type="Proteomes" id="UP001500908">
    <property type="component" value="Unassembled WGS sequence"/>
</dbReference>
<accession>A0ABP7FVX7</accession>
<dbReference type="InterPro" id="IPR027417">
    <property type="entry name" value="P-loop_NTPase"/>
</dbReference>
<evidence type="ECO:0000313" key="3">
    <source>
        <dbReference type="EMBL" id="GAA3749770.1"/>
    </source>
</evidence>
<organism evidence="3 4">
    <name type="scientific">Salinactinospora qingdaonensis</name>
    <dbReference type="NCBI Taxonomy" id="702744"/>
    <lineage>
        <taxon>Bacteria</taxon>
        <taxon>Bacillati</taxon>
        <taxon>Actinomycetota</taxon>
        <taxon>Actinomycetes</taxon>
        <taxon>Streptosporangiales</taxon>
        <taxon>Nocardiopsidaceae</taxon>
        <taxon>Salinactinospora</taxon>
    </lineage>
</organism>
<feature type="domain" description="Orc1-like AAA ATPase" evidence="2">
    <location>
        <begin position="4"/>
        <end position="129"/>
    </location>
</feature>
<keyword evidence="3" id="KW-0067">ATP-binding</keyword>
<name>A0ABP7FVX7_9ACTN</name>
<keyword evidence="3" id="KW-0547">Nucleotide-binding</keyword>
<dbReference type="Gene3D" id="3.40.50.300">
    <property type="entry name" value="P-loop containing nucleotide triphosphate hydrolases"/>
    <property type="match status" value="1"/>
</dbReference>
<sequence length="481" mass="52778">MVDFVGRTVELGLLRHRLNRVSRTGTGIALALRGRRQVGKSRLVQEFCDRAEAPYVFFTAVKGASTVELLQEFLGALRDSALPNAAELLPEQAPRGWPDMFRVMASVLPDRPSVVVLDELPWLAEQDDTFDGALQAAWDRLLRDRPILLLLLGSDVHMMERLTSYDRPFYGRADNLVLGPLNPAETGQALGLDAVDALDAHLLCGGLPGILTRWPYGTPALEFAESECDDPAAPMFSVAESTLMAEFPTPDRTRAILEAVGGGDRTYTNIASTAGGNSEVLPSGVLSPLLRRLVEDKQVLAVDHPLSTKPGKPALYRVADSNLRCYLAMLRTAHELVRRGRKEAAVRLIRRRWDSWRGRAVEPLVREALALAALAGDLPWEDVEAVGGWWNRKFDPEVDVVGGDHAPVARHIRFTGSIKWLESAFDHHDLSRLDRSLAQVPGVDPDRTGRVVVSRSGLAPGLGLGSDDLVWGPEDVVAAWR</sequence>
<proteinExistence type="predicted"/>
<dbReference type="InterPro" id="IPR041664">
    <property type="entry name" value="AAA_16"/>
</dbReference>
<keyword evidence="4" id="KW-1185">Reference proteome</keyword>
<dbReference type="Pfam" id="PF13191">
    <property type="entry name" value="AAA_16"/>
    <property type="match status" value="1"/>
</dbReference>
<dbReference type="InterPro" id="IPR004256">
    <property type="entry name" value="DUF234"/>
</dbReference>
<dbReference type="PANTHER" id="PTHR34704">
    <property type="entry name" value="ATPASE"/>
    <property type="match status" value="1"/>
</dbReference>